<accession>A0A5C2S783</accession>
<dbReference type="Proteomes" id="UP000313359">
    <property type="component" value="Unassembled WGS sequence"/>
</dbReference>
<name>A0A5C2S783_9APHY</name>
<dbReference type="STRING" id="1328759.A0A5C2S783"/>
<dbReference type="EMBL" id="ML122269">
    <property type="protein sequence ID" value="RPD59713.1"/>
    <property type="molecule type" value="Genomic_DNA"/>
</dbReference>
<gene>
    <name evidence="2" type="ORF">L227DRAFT_601348</name>
</gene>
<dbReference type="OrthoDB" id="2740528at2759"/>
<evidence type="ECO:0000313" key="3">
    <source>
        <dbReference type="Proteomes" id="UP000313359"/>
    </source>
</evidence>
<evidence type="ECO:0000259" key="1">
    <source>
        <dbReference type="Pfam" id="PF06985"/>
    </source>
</evidence>
<reference evidence="2" key="1">
    <citation type="journal article" date="2018" name="Genome Biol. Evol.">
        <title>Genomics and development of Lentinus tigrinus, a white-rot wood-decaying mushroom with dimorphic fruiting bodies.</title>
        <authorList>
            <person name="Wu B."/>
            <person name="Xu Z."/>
            <person name="Knudson A."/>
            <person name="Carlson A."/>
            <person name="Chen N."/>
            <person name="Kovaka S."/>
            <person name="LaButti K."/>
            <person name="Lipzen A."/>
            <person name="Pennachio C."/>
            <person name="Riley R."/>
            <person name="Schakwitz W."/>
            <person name="Umezawa K."/>
            <person name="Ohm R.A."/>
            <person name="Grigoriev I.V."/>
            <person name="Nagy L.G."/>
            <person name="Gibbons J."/>
            <person name="Hibbett D."/>
        </authorList>
    </citation>
    <scope>NUCLEOTIDE SEQUENCE [LARGE SCALE GENOMIC DNA]</scope>
    <source>
        <strain evidence="2">ALCF2SS1-6</strain>
    </source>
</reference>
<evidence type="ECO:0000313" key="2">
    <source>
        <dbReference type="EMBL" id="RPD59713.1"/>
    </source>
</evidence>
<dbReference type="PANTHER" id="PTHR10622">
    <property type="entry name" value="HET DOMAIN-CONTAINING PROTEIN"/>
    <property type="match status" value="1"/>
</dbReference>
<feature type="domain" description="Heterokaryon incompatibility" evidence="1">
    <location>
        <begin position="22"/>
        <end position="117"/>
    </location>
</feature>
<proteinExistence type="predicted"/>
<dbReference type="PANTHER" id="PTHR10622:SF10">
    <property type="entry name" value="HET DOMAIN-CONTAINING PROTEIN"/>
    <property type="match status" value="1"/>
</dbReference>
<sequence length="118" mass="13217">MWLLNTANGNFVSVNDPRSVRYAPLSHVWSKDLQVPELSFHELRRIQEEVRAAREKDPTVPEDAVLAHTSLKIRSACAYARDDGIGLLWANTCCIDKSSSAELGEAINSMYSWYSSST</sequence>
<dbReference type="AlphaFoldDB" id="A0A5C2S783"/>
<dbReference type="InterPro" id="IPR010730">
    <property type="entry name" value="HET"/>
</dbReference>
<organism evidence="2 3">
    <name type="scientific">Lentinus tigrinus ALCF2SS1-6</name>
    <dbReference type="NCBI Taxonomy" id="1328759"/>
    <lineage>
        <taxon>Eukaryota</taxon>
        <taxon>Fungi</taxon>
        <taxon>Dikarya</taxon>
        <taxon>Basidiomycota</taxon>
        <taxon>Agaricomycotina</taxon>
        <taxon>Agaricomycetes</taxon>
        <taxon>Polyporales</taxon>
        <taxon>Polyporaceae</taxon>
        <taxon>Lentinus</taxon>
    </lineage>
</organism>
<feature type="non-terminal residue" evidence="2">
    <location>
        <position position="118"/>
    </location>
</feature>
<dbReference type="Pfam" id="PF06985">
    <property type="entry name" value="HET"/>
    <property type="match status" value="1"/>
</dbReference>
<protein>
    <recommendedName>
        <fullName evidence="1">Heterokaryon incompatibility domain-containing protein</fullName>
    </recommendedName>
</protein>
<keyword evidence="3" id="KW-1185">Reference proteome</keyword>